<dbReference type="PANTHER" id="PTHR45691">
    <property type="entry name" value="PROTEIN DIAPHANOUS"/>
    <property type="match status" value="1"/>
</dbReference>
<comment type="similarity">
    <text evidence="2">Belongs to the formin homology family. Diaphanous subfamily.</text>
</comment>
<accession>A0A0K2UZ14</accession>
<dbReference type="SMART" id="SM01140">
    <property type="entry name" value="Drf_GBD"/>
    <property type="match status" value="1"/>
</dbReference>
<dbReference type="Gene3D" id="1.10.238.150">
    <property type="entry name" value="Formin, FH3 diaphanous domain"/>
    <property type="match status" value="1"/>
</dbReference>
<dbReference type="InterPro" id="IPR044933">
    <property type="entry name" value="DIA_GBD_sf"/>
</dbReference>
<feature type="domain" description="FH2" evidence="9">
    <location>
        <begin position="600"/>
        <end position="1003"/>
    </location>
</feature>
<dbReference type="GO" id="GO:0005884">
    <property type="term" value="C:actin filament"/>
    <property type="evidence" value="ECO:0007669"/>
    <property type="project" value="TreeGrafter"/>
</dbReference>
<dbReference type="Pfam" id="PF06371">
    <property type="entry name" value="Drf_GBD"/>
    <property type="match status" value="1"/>
</dbReference>
<dbReference type="Gene3D" id="6.10.30.30">
    <property type="match status" value="1"/>
</dbReference>
<dbReference type="Pfam" id="PF02181">
    <property type="entry name" value="FH2"/>
    <property type="match status" value="1"/>
</dbReference>
<keyword evidence="4 5" id="KW-0175">Coiled coil</keyword>
<evidence type="ECO:0000256" key="6">
    <source>
        <dbReference type="SAM" id="MobiDB-lite"/>
    </source>
</evidence>
<proteinExistence type="inferred from homology"/>
<evidence type="ECO:0000256" key="1">
    <source>
        <dbReference type="ARBA" id="ARBA00004496"/>
    </source>
</evidence>
<dbReference type="AlphaFoldDB" id="A0A0K2UZ14"/>
<organism evidence="10">
    <name type="scientific">Lepeophtheirus salmonis</name>
    <name type="common">Salmon louse</name>
    <name type="synonym">Caligus salmonis</name>
    <dbReference type="NCBI Taxonomy" id="72036"/>
    <lineage>
        <taxon>Eukaryota</taxon>
        <taxon>Metazoa</taxon>
        <taxon>Ecdysozoa</taxon>
        <taxon>Arthropoda</taxon>
        <taxon>Crustacea</taxon>
        <taxon>Multicrustacea</taxon>
        <taxon>Hexanauplia</taxon>
        <taxon>Copepoda</taxon>
        <taxon>Siphonostomatoida</taxon>
        <taxon>Caligidae</taxon>
        <taxon>Lepeophtheirus</taxon>
    </lineage>
</organism>
<dbReference type="Pfam" id="PF06367">
    <property type="entry name" value="Drf_FH3"/>
    <property type="match status" value="1"/>
</dbReference>
<dbReference type="RefSeq" id="XP_040571680.1">
    <property type="nucleotide sequence ID" value="XM_040715746.2"/>
</dbReference>
<dbReference type="GeneID" id="121120848"/>
<evidence type="ECO:0000256" key="3">
    <source>
        <dbReference type="ARBA" id="ARBA00022490"/>
    </source>
</evidence>
<dbReference type="InterPro" id="IPR014768">
    <property type="entry name" value="GBD/FH3_dom"/>
</dbReference>
<feature type="region of interest" description="Disordered" evidence="6">
    <location>
        <begin position="1043"/>
        <end position="1134"/>
    </location>
</feature>
<dbReference type="PROSITE" id="PS51444">
    <property type="entry name" value="FH2"/>
    <property type="match status" value="1"/>
</dbReference>
<dbReference type="PANTHER" id="PTHR45691:SF6">
    <property type="entry name" value="PROTEIN DIAPHANOUS"/>
    <property type="match status" value="1"/>
</dbReference>
<comment type="subcellular location">
    <subcellularLocation>
        <location evidence="1">Cytoplasm</location>
    </subcellularLocation>
</comment>
<dbReference type="InterPro" id="IPR016024">
    <property type="entry name" value="ARM-type_fold"/>
</dbReference>
<evidence type="ECO:0000259" key="8">
    <source>
        <dbReference type="PROSITE" id="PS51232"/>
    </source>
</evidence>
<evidence type="ECO:0000256" key="4">
    <source>
        <dbReference type="ARBA" id="ARBA00023054"/>
    </source>
</evidence>
<feature type="coiled-coil region" evidence="5">
    <location>
        <begin position="443"/>
        <end position="477"/>
    </location>
</feature>
<dbReference type="Gene3D" id="1.25.10.10">
    <property type="entry name" value="Leucine-rich Repeat Variant"/>
    <property type="match status" value="1"/>
</dbReference>
<dbReference type="Gene3D" id="1.20.58.630">
    <property type="match status" value="1"/>
</dbReference>
<dbReference type="InterPro" id="IPR015425">
    <property type="entry name" value="FH2_Formin"/>
</dbReference>
<dbReference type="EMBL" id="HACA01025959">
    <property type="protein sequence ID" value="CDW43320.1"/>
    <property type="molecule type" value="Transcribed_RNA"/>
</dbReference>
<feature type="domain" description="DAD" evidence="7">
    <location>
        <begin position="1024"/>
        <end position="1058"/>
    </location>
</feature>
<dbReference type="PROSITE" id="PS51232">
    <property type="entry name" value="GBD_FH3"/>
    <property type="match status" value="1"/>
</dbReference>
<dbReference type="Gene3D" id="1.20.58.2220">
    <property type="entry name" value="Formin, FH2 domain"/>
    <property type="match status" value="1"/>
</dbReference>
<dbReference type="InterPro" id="IPR010465">
    <property type="entry name" value="Drf_DAD"/>
</dbReference>
<dbReference type="SUPFAM" id="SSF48371">
    <property type="entry name" value="ARM repeat"/>
    <property type="match status" value="1"/>
</dbReference>
<name>A0A0K2UZ14_LEPSM</name>
<reference evidence="10" key="1">
    <citation type="submission" date="2014-05" db="EMBL/GenBank/DDBJ databases">
        <authorList>
            <person name="Chronopoulou M."/>
        </authorList>
    </citation>
    <scope>NUCLEOTIDE SEQUENCE</scope>
    <source>
        <tissue evidence="10">Whole organism</tissue>
    </source>
</reference>
<evidence type="ECO:0000313" key="10">
    <source>
        <dbReference type="EMBL" id="CDW43320.1"/>
    </source>
</evidence>
<dbReference type="InterPro" id="IPR042201">
    <property type="entry name" value="FH2_Formin_sf"/>
</dbReference>
<sequence length="1134" mass="127222">MREMSLQRKPSFLDKVVGFGGMKSRRTPIGPPIGGLVRPNSVGDFNDVDEESWTAISQLSDSEIHVEFEKMLENMNLSEEKKQPLLMLSLNKKRDMLSMNSRNIARTQFHSPTDYIQYLSNTDMSLQKKYSCIESLRVALTNNSLEWVQEFGTKGLKQVLSLLKECFRSNDDKWVRVQHECIKCLKAIMNNKVGLKDVFEHKEALTLLARSLSPNLPQVMLEAAKLMAAVCMVPPDGYEKTLEAITIAGEMKGRDRFQPIVQGLLIRSNEVLRTNCLILINAIITSPEDLDFRLHLRNEFMRFGLIDVLDTLEDNASEELLLQLNVFYEHRDTDFDEFAQRFDNIRLELDDVNECFELNKNIVLDTPAEPYFLSILQHFLTIRDDPYVRLAYYKLIEECVSQIILHKNGCDPDFRATRRFSIDVEPLIDNLVEKSKFEEERNNEGMKSTLEDALTQKQETEAKLLQAQLRIEQLEEVMRSGGGSPSKLPVPPGLSDIVKPPNGGGVGPAPPPPPPPPPGIGGPPPPPPPPGMGGPPPPPPPPPGMGGPPPPPPPPGMGGPPPPPPPPGMGGPRPPGPPPPCAPIQQPSQDDILTKLGMKRKKKWTMNNPTKRTNWKSVPANKLTKDAFWTKIDEERLASDTLVENLMNKFSTKPPIRNSDNPDSTSNGNMGKKKTKELKVLDPKASQNLSILLGGALKHIPYDDLRICILRCDTSVLTDNLLEALIQYIPAPDQLNRLKEYEDEYDSLAEAEQFAISICGIKRLVPRLKSIMFQLRYPELVQDCKPDIVAATAACEEIKKSRKFAKVLEIILLIGNIMNTGSRNAQAVGFDISYLPKLSNTKDRENKGTLLHFLVELVERDYPELLNFSDELIHLDSAARVSQESISKILKQMDSSVKNLEMDLKNAARVPQEPEDTFMQVMGDFCADARSQCDILQAMSNKMGTLYNDLSDYFVFDKMKYTMEEFMGDIKTFKDQFKDAFDSITQERLAVEKLARAREAREKQDRERAQRAAKKRAIIDFNAPDDQEGVMDSLLEALKTGSAFNRDKKRNRAPRAAGAERRAQLNRSRSRGPPGHGSPAGAKDLIDIITEEIETDQPHRRSRSRNSSSALHSSGREREFPIPGLVNGGETMND</sequence>
<dbReference type="GO" id="GO:0030041">
    <property type="term" value="P:actin filament polymerization"/>
    <property type="evidence" value="ECO:0007669"/>
    <property type="project" value="TreeGrafter"/>
</dbReference>
<dbReference type="SMART" id="SM00498">
    <property type="entry name" value="FH2"/>
    <property type="match status" value="1"/>
</dbReference>
<dbReference type="GO" id="GO:0003779">
    <property type="term" value="F:actin binding"/>
    <property type="evidence" value="ECO:0007669"/>
    <property type="project" value="InterPro"/>
</dbReference>
<dbReference type="Pfam" id="PF06345">
    <property type="entry name" value="Drf_DAD"/>
    <property type="match status" value="1"/>
</dbReference>
<dbReference type="GO" id="GO:0031267">
    <property type="term" value="F:small GTPase binding"/>
    <property type="evidence" value="ECO:0007669"/>
    <property type="project" value="InterPro"/>
</dbReference>
<evidence type="ECO:0000256" key="2">
    <source>
        <dbReference type="ARBA" id="ARBA00008214"/>
    </source>
</evidence>
<dbReference type="InterPro" id="IPR010473">
    <property type="entry name" value="GTPase-bd"/>
</dbReference>
<dbReference type="InterPro" id="IPR010472">
    <property type="entry name" value="FH3_dom"/>
</dbReference>
<protein>
    <submittedName>
        <fullName evidence="10">Putative LOC100741633 [Bombus impatiens]</fullName>
    </submittedName>
</protein>
<dbReference type="SMART" id="SM01139">
    <property type="entry name" value="Drf_FH3"/>
    <property type="match status" value="1"/>
</dbReference>
<feature type="compositionally biased region" description="Pro residues" evidence="6">
    <location>
        <begin position="508"/>
        <end position="582"/>
    </location>
</feature>
<dbReference type="OrthoDB" id="1104827at2759"/>
<feature type="compositionally biased region" description="Polar residues" evidence="6">
    <location>
        <begin position="658"/>
        <end position="669"/>
    </location>
</feature>
<dbReference type="Gene3D" id="1.10.20.40">
    <property type="entry name" value="Formin, diaphanous GTPase-binding domain"/>
    <property type="match status" value="1"/>
</dbReference>
<dbReference type="InterPro" id="IPR051412">
    <property type="entry name" value="Formin_Homology_Diaphanous_sf"/>
</dbReference>
<evidence type="ECO:0000256" key="5">
    <source>
        <dbReference type="SAM" id="Coils"/>
    </source>
</evidence>
<dbReference type="PROSITE" id="PS51231">
    <property type="entry name" value="DAD"/>
    <property type="match status" value="1"/>
</dbReference>
<dbReference type="PRINTS" id="PR01217">
    <property type="entry name" value="PRICHEXTENSN"/>
</dbReference>
<evidence type="ECO:0000259" key="9">
    <source>
        <dbReference type="PROSITE" id="PS51444"/>
    </source>
</evidence>
<evidence type="ECO:0000259" key="7">
    <source>
        <dbReference type="PROSITE" id="PS51231"/>
    </source>
</evidence>
<dbReference type="GO" id="GO:0005737">
    <property type="term" value="C:cytoplasm"/>
    <property type="evidence" value="ECO:0007669"/>
    <property type="project" value="UniProtKB-SubCell"/>
</dbReference>
<feature type="domain" description="GBD/FH3" evidence="8">
    <location>
        <begin position="56"/>
        <end position="411"/>
    </location>
</feature>
<dbReference type="SUPFAM" id="SSF101447">
    <property type="entry name" value="Formin homology 2 domain (FH2 domain)"/>
    <property type="match status" value="1"/>
</dbReference>
<keyword evidence="3" id="KW-0963">Cytoplasm</keyword>
<feature type="region of interest" description="Disordered" evidence="6">
    <location>
        <begin position="478"/>
        <end position="588"/>
    </location>
</feature>
<dbReference type="CTD" id="35340"/>
<dbReference type="InterPro" id="IPR011989">
    <property type="entry name" value="ARM-like"/>
</dbReference>
<feature type="region of interest" description="Disordered" evidence="6">
    <location>
        <begin position="650"/>
        <end position="677"/>
    </location>
</feature>
<dbReference type="InterPro" id="IPR014767">
    <property type="entry name" value="DAD_dom"/>
</dbReference>